<dbReference type="AlphaFoldDB" id="A0A5C4XVM9"/>
<evidence type="ECO:0000313" key="2">
    <source>
        <dbReference type="EMBL" id="MBB6018585.1"/>
    </source>
</evidence>
<gene>
    <name evidence="3" type="ORF">FHR04_18695</name>
    <name evidence="2" type="ORF">HNQ04_003866</name>
</gene>
<comment type="caution">
    <text evidence="3">The sequence shown here is derived from an EMBL/GenBank/DDBJ whole genome shotgun (WGS) entry which is preliminary data.</text>
</comment>
<protein>
    <submittedName>
        <fullName evidence="3">Alpha/beta hydrolase</fullName>
    </submittedName>
    <submittedName>
        <fullName evidence="2">Pimeloyl-ACP methyl ester carboxylesterase</fullName>
    </submittedName>
</protein>
<name>A0A5C4XVM9_9DEIO</name>
<keyword evidence="5" id="KW-1185">Reference proteome</keyword>
<evidence type="ECO:0000313" key="3">
    <source>
        <dbReference type="EMBL" id="TNM67287.1"/>
    </source>
</evidence>
<dbReference type="Gene3D" id="3.40.50.1820">
    <property type="entry name" value="alpha/beta hydrolase"/>
    <property type="match status" value="1"/>
</dbReference>
<keyword evidence="3" id="KW-0378">Hydrolase</keyword>
<dbReference type="GO" id="GO:0016787">
    <property type="term" value="F:hydrolase activity"/>
    <property type="evidence" value="ECO:0007669"/>
    <property type="project" value="UniProtKB-KW"/>
</dbReference>
<dbReference type="Pfam" id="PF12697">
    <property type="entry name" value="Abhydrolase_6"/>
    <property type="match status" value="1"/>
</dbReference>
<evidence type="ECO:0000313" key="4">
    <source>
        <dbReference type="Proteomes" id="UP000313988"/>
    </source>
</evidence>
<dbReference type="EMBL" id="JACHEW010000034">
    <property type="protein sequence ID" value="MBB6018585.1"/>
    <property type="molecule type" value="Genomic_DNA"/>
</dbReference>
<dbReference type="InterPro" id="IPR029058">
    <property type="entry name" value="AB_hydrolase_fold"/>
</dbReference>
<proteinExistence type="predicted"/>
<dbReference type="SUPFAM" id="SSF53474">
    <property type="entry name" value="alpha/beta-Hydrolases"/>
    <property type="match status" value="1"/>
</dbReference>
<dbReference type="InterPro" id="IPR052897">
    <property type="entry name" value="Sec-Metab_Biosynth_Hydrolase"/>
</dbReference>
<dbReference type="RefSeq" id="WP_139404727.1">
    <property type="nucleotide sequence ID" value="NZ_JACHEW010000034.1"/>
</dbReference>
<dbReference type="OrthoDB" id="64996at2"/>
<dbReference type="EMBL" id="VDMO01000032">
    <property type="protein sequence ID" value="TNM67287.1"/>
    <property type="molecule type" value="Genomic_DNA"/>
</dbReference>
<dbReference type="PANTHER" id="PTHR37017">
    <property type="entry name" value="AB HYDROLASE-1 DOMAIN-CONTAINING PROTEIN-RELATED"/>
    <property type="match status" value="1"/>
</dbReference>
<reference evidence="3 4" key="1">
    <citation type="submission" date="2019-06" db="EMBL/GenBank/DDBJ databases">
        <title>Genome sequence of Deinococcus radiopugnans ATCC 19172.</title>
        <authorList>
            <person name="Maclea K.S."/>
            <person name="Maynard C.R."/>
        </authorList>
    </citation>
    <scope>NUCLEOTIDE SEQUENCE [LARGE SCALE GENOMIC DNA]</scope>
    <source>
        <strain evidence="3 4">ATCC 19172</strain>
    </source>
</reference>
<reference evidence="2 5" key="2">
    <citation type="submission" date="2020-08" db="EMBL/GenBank/DDBJ databases">
        <title>Genomic Encyclopedia of Type Strains, Phase IV (KMG-IV): sequencing the most valuable type-strain genomes for metagenomic binning, comparative biology and taxonomic classification.</title>
        <authorList>
            <person name="Goeker M."/>
        </authorList>
    </citation>
    <scope>NUCLEOTIDE SEQUENCE [LARGE SCALE GENOMIC DNA]</scope>
    <source>
        <strain evidence="2 5">DSM 12027</strain>
    </source>
</reference>
<dbReference type="Proteomes" id="UP000313988">
    <property type="component" value="Unassembled WGS sequence"/>
</dbReference>
<dbReference type="InterPro" id="IPR000073">
    <property type="entry name" value="AB_hydrolase_1"/>
</dbReference>
<evidence type="ECO:0000259" key="1">
    <source>
        <dbReference type="Pfam" id="PF12697"/>
    </source>
</evidence>
<feature type="domain" description="AB hydrolase-1" evidence="1">
    <location>
        <begin position="7"/>
        <end position="223"/>
    </location>
</feature>
<dbReference type="PANTHER" id="PTHR37017:SF11">
    <property type="entry name" value="ESTERASE_LIPASE_THIOESTERASE DOMAIN-CONTAINING PROTEIN"/>
    <property type="match status" value="1"/>
</dbReference>
<evidence type="ECO:0000313" key="5">
    <source>
        <dbReference type="Proteomes" id="UP000629870"/>
    </source>
</evidence>
<accession>A0A5C4XVM9</accession>
<sequence length="235" mass="24396">MTQTTAVLIHGAFTDGASWATVVNRLQGAAVNVLVPANPLRGLNDDGESITRIVRQIAAPVLLVGHGYGGAVITHTGSQAGNVRGLVFVASHGLERGQSVADSLAAFPASFLAAVLEAVPGEAGGETQLLIQPARFGEVFAADLPRQRQDVLAVSQRPVVAAAFTEPLAVEPAWTSLPSWSLITTEDRMIDPDIQRAAARRLGATSAEVAASHAVLLSQPETVTVFILKALAALS</sequence>
<dbReference type="Proteomes" id="UP000629870">
    <property type="component" value="Unassembled WGS sequence"/>
</dbReference>
<organism evidence="3 4">
    <name type="scientific">Deinococcus radiopugnans ATCC 19172</name>
    <dbReference type="NCBI Taxonomy" id="585398"/>
    <lineage>
        <taxon>Bacteria</taxon>
        <taxon>Thermotogati</taxon>
        <taxon>Deinococcota</taxon>
        <taxon>Deinococci</taxon>
        <taxon>Deinococcales</taxon>
        <taxon>Deinococcaceae</taxon>
        <taxon>Deinococcus</taxon>
    </lineage>
</organism>